<dbReference type="PANTHER" id="PTHR13420:SF7">
    <property type="entry name" value="UPF0235 PROTEIN C15ORF40"/>
    <property type="match status" value="1"/>
</dbReference>
<dbReference type="PANTHER" id="PTHR13420">
    <property type="entry name" value="UPF0235 PROTEIN C15ORF40"/>
    <property type="match status" value="1"/>
</dbReference>
<protein>
    <recommendedName>
        <fullName evidence="2">UPF0235 protein BDD14_3499</fullName>
    </recommendedName>
</protein>
<name>A0A4Q7YVY2_9BACT</name>
<evidence type="ECO:0000256" key="3">
    <source>
        <dbReference type="SAM" id="MobiDB-lite"/>
    </source>
</evidence>
<dbReference type="NCBIfam" id="TIGR00251">
    <property type="entry name" value="DUF167 family protein"/>
    <property type="match status" value="1"/>
</dbReference>
<dbReference type="AlphaFoldDB" id="A0A4Q7YVY2"/>
<dbReference type="HAMAP" id="MF_00634">
    <property type="entry name" value="UPF0235"/>
    <property type="match status" value="1"/>
</dbReference>
<sequence length="107" mass="11008">MNSDLNPEAQFARDLPDGSTVTVRIHPGAKKDAVTGTHAGAVKIALSAPPIDGRANEALIAFVAEQLHLPRSRVALLSGASSRSKVLRIAGKSAAEVQAALSPSVDC</sequence>
<comment type="similarity">
    <text evidence="1 2">Belongs to the UPF0235 family.</text>
</comment>
<dbReference type="InterPro" id="IPR003746">
    <property type="entry name" value="DUF167"/>
</dbReference>
<dbReference type="Proteomes" id="UP000292958">
    <property type="component" value="Unassembled WGS sequence"/>
</dbReference>
<dbReference type="EMBL" id="SHKW01000001">
    <property type="protein sequence ID" value="RZU41957.1"/>
    <property type="molecule type" value="Genomic_DNA"/>
</dbReference>
<dbReference type="OrthoDB" id="9800587at2"/>
<gene>
    <name evidence="4" type="ORF">BDD14_3499</name>
</gene>
<dbReference type="Pfam" id="PF02594">
    <property type="entry name" value="DUF167"/>
    <property type="match status" value="1"/>
</dbReference>
<evidence type="ECO:0000313" key="5">
    <source>
        <dbReference type="Proteomes" id="UP000292958"/>
    </source>
</evidence>
<proteinExistence type="inferred from homology"/>
<evidence type="ECO:0000256" key="1">
    <source>
        <dbReference type="ARBA" id="ARBA00010364"/>
    </source>
</evidence>
<dbReference type="SUPFAM" id="SSF69786">
    <property type="entry name" value="YggU-like"/>
    <property type="match status" value="1"/>
</dbReference>
<dbReference type="GO" id="GO:0005737">
    <property type="term" value="C:cytoplasm"/>
    <property type="evidence" value="ECO:0007669"/>
    <property type="project" value="TreeGrafter"/>
</dbReference>
<feature type="region of interest" description="Disordered" evidence="3">
    <location>
        <begin position="1"/>
        <end position="22"/>
    </location>
</feature>
<reference evidence="4 5" key="1">
    <citation type="submission" date="2019-02" db="EMBL/GenBank/DDBJ databases">
        <title>Genomic Encyclopedia of Archaeal and Bacterial Type Strains, Phase II (KMG-II): from individual species to whole genera.</title>
        <authorList>
            <person name="Goeker M."/>
        </authorList>
    </citation>
    <scope>NUCLEOTIDE SEQUENCE [LARGE SCALE GENOMIC DNA]</scope>
    <source>
        <strain evidence="4 5">DSM 18101</strain>
    </source>
</reference>
<comment type="caution">
    <text evidence="4">The sequence shown here is derived from an EMBL/GenBank/DDBJ whole genome shotgun (WGS) entry which is preliminary data.</text>
</comment>
<evidence type="ECO:0000256" key="2">
    <source>
        <dbReference type="HAMAP-Rule" id="MF_00634"/>
    </source>
</evidence>
<dbReference type="SMART" id="SM01152">
    <property type="entry name" value="DUF167"/>
    <property type="match status" value="1"/>
</dbReference>
<accession>A0A4Q7YVY2</accession>
<dbReference type="Gene3D" id="3.30.1200.10">
    <property type="entry name" value="YggU-like"/>
    <property type="match status" value="1"/>
</dbReference>
<evidence type="ECO:0000313" key="4">
    <source>
        <dbReference type="EMBL" id="RZU41957.1"/>
    </source>
</evidence>
<keyword evidence="5" id="KW-1185">Reference proteome</keyword>
<organism evidence="4 5">
    <name type="scientific">Edaphobacter modestus</name>
    <dbReference type="NCBI Taxonomy" id="388466"/>
    <lineage>
        <taxon>Bacteria</taxon>
        <taxon>Pseudomonadati</taxon>
        <taxon>Acidobacteriota</taxon>
        <taxon>Terriglobia</taxon>
        <taxon>Terriglobales</taxon>
        <taxon>Acidobacteriaceae</taxon>
        <taxon>Edaphobacter</taxon>
    </lineage>
</organism>
<dbReference type="InterPro" id="IPR036591">
    <property type="entry name" value="YggU-like_sf"/>
</dbReference>
<dbReference type="RefSeq" id="WP_130419781.1">
    <property type="nucleotide sequence ID" value="NZ_SHKW01000001.1"/>
</dbReference>